<reference evidence="2 3" key="1">
    <citation type="submission" date="2024-04" db="EMBL/GenBank/DDBJ databases">
        <title>The reference genome of an endangered Asteraceae, Deinandra increscens subsp. villosa, native to the Central Coast of California.</title>
        <authorList>
            <person name="Guilliams M."/>
            <person name="Hasenstab-Lehman K."/>
            <person name="Meyer R."/>
            <person name="Mcevoy S."/>
        </authorList>
    </citation>
    <scope>NUCLEOTIDE SEQUENCE [LARGE SCALE GENOMIC DNA]</scope>
    <source>
        <tissue evidence="2">Leaf</tissue>
    </source>
</reference>
<evidence type="ECO:0000313" key="2">
    <source>
        <dbReference type="EMBL" id="KAK9051016.1"/>
    </source>
</evidence>
<feature type="transmembrane region" description="Helical" evidence="1">
    <location>
        <begin position="296"/>
        <end position="316"/>
    </location>
</feature>
<dbReference type="PANTHER" id="PTHR33133">
    <property type="entry name" value="OS08G0107100 PROTEIN-RELATED"/>
    <property type="match status" value="1"/>
</dbReference>
<gene>
    <name evidence="2" type="ORF">SSX86_027641</name>
</gene>
<comment type="caution">
    <text evidence="2">The sequence shown here is derived from an EMBL/GenBank/DDBJ whole genome shotgun (WGS) entry which is preliminary data.</text>
</comment>
<feature type="transmembrane region" description="Helical" evidence="1">
    <location>
        <begin position="159"/>
        <end position="191"/>
    </location>
</feature>
<evidence type="ECO:0000256" key="1">
    <source>
        <dbReference type="SAM" id="Phobius"/>
    </source>
</evidence>
<dbReference type="AlphaFoldDB" id="A0AAP0GIY2"/>
<feature type="transmembrane region" description="Helical" evidence="1">
    <location>
        <begin position="113"/>
        <end position="138"/>
    </location>
</feature>
<accession>A0AAP0GIY2</accession>
<proteinExistence type="predicted"/>
<dbReference type="EMBL" id="JBCNJP010000027">
    <property type="protein sequence ID" value="KAK9051016.1"/>
    <property type="molecule type" value="Genomic_DNA"/>
</dbReference>
<organism evidence="2 3">
    <name type="scientific">Deinandra increscens subsp. villosa</name>
    <dbReference type="NCBI Taxonomy" id="3103831"/>
    <lineage>
        <taxon>Eukaryota</taxon>
        <taxon>Viridiplantae</taxon>
        <taxon>Streptophyta</taxon>
        <taxon>Embryophyta</taxon>
        <taxon>Tracheophyta</taxon>
        <taxon>Spermatophyta</taxon>
        <taxon>Magnoliopsida</taxon>
        <taxon>eudicotyledons</taxon>
        <taxon>Gunneridae</taxon>
        <taxon>Pentapetalae</taxon>
        <taxon>asterids</taxon>
        <taxon>campanulids</taxon>
        <taxon>Asterales</taxon>
        <taxon>Asteraceae</taxon>
        <taxon>Asteroideae</taxon>
        <taxon>Heliantheae alliance</taxon>
        <taxon>Madieae</taxon>
        <taxon>Madiinae</taxon>
        <taxon>Deinandra</taxon>
    </lineage>
</organism>
<feature type="transmembrane region" description="Helical" evidence="1">
    <location>
        <begin position="72"/>
        <end position="93"/>
    </location>
</feature>
<name>A0AAP0GIY2_9ASTR</name>
<evidence type="ECO:0000313" key="3">
    <source>
        <dbReference type="Proteomes" id="UP001408789"/>
    </source>
</evidence>
<keyword evidence="1" id="KW-0472">Membrane</keyword>
<feature type="transmembrane region" description="Helical" evidence="1">
    <location>
        <begin position="257"/>
        <end position="276"/>
    </location>
</feature>
<dbReference type="PANTHER" id="PTHR33133:SF62">
    <property type="entry name" value="TRANSMEMBRANE PROTEIN"/>
    <property type="match status" value="1"/>
</dbReference>
<keyword evidence="1" id="KW-1133">Transmembrane helix</keyword>
<keyword evidence="3" id="KW-1185">Reference proteome</keyword>
<dbReference type="Proteomes" id="UP001408789">
    <property type="component" value="Unassembled WGS sequence"/>
</dbReference>
<sequence>MGRVLQLTLPITIPPTLKTHRRSTLSPSLHRHQPTTTSAVSAATAMTPAHTLNLLGVLSESKRIINTHSRHFLALSLIFLLPLSCAIAIFPTLRRPGPTHDVVSFHHSPQTLIFPLVYSLLAYFTSICALASITYSTFHGFYGRPVKFLPAIKSIISSFLPLVTTALAAKFFLSLISLSFLMFIVVIFKLVQNLGFVIDYNSTYFLSFCMIIGLGFGLFMLYFHVIWGLASVIAVTESKWGFEPLWRSSYLINGMRSVSLSLLLVFGVLIGIWGWLAASNVFDFRFVEDWRSLDFVLQTVFSSVFLSFLTLLLLHYTAANTVLYMYCKALHGELAIEIAQEFAREYVSLPYDDAKVPHIVTVISP</sequence>
<feature type="transmembrane region" description="Helical" evidence="1">
    <location>
        <begin position="203"/>
        <end position="236"/>
    </location>
</feature>
<keyword evidence="1" id="KW-0812">Transmembrane</keyword>
<protein>
    <submittedName>
        <fullName evidence="2">Uncharacterized protein</fullName>
    </submittedName>
</protein>